<keyword evidence="1" id="KW-0812">Transmembrane</keyword>
<proteinExistence type="predicted"/>
<sequence>MQQTTRPLSQGFTRACLFYVFPLMPFLPYFAASVEFGRPCLFPIPFVCLLPQTMLQHRQSQHLVQLQLFRFSNDATR</sequence>
<evidence type="ECO:0000313" key="2">
    <source>
        <dbReference type="EMBL" id="CAD6996326.1"/>
    </source>
</evidence>
<dbReference type="Proteomes" id="UP000606786">
    <property type="component" value="Unassembled WGS sequence"/>
</dbReference>
<organism evidence="2 3">
    <name type="scientific">Ceratitis capitata</name>
    <name type="common">Mediterranean fruit fly</name>
    <name type="synonym">Tephritis capitata</name>
    <dbReference type="NCBI Taxonomy" id="7213"/>
    <lineage>
        <taxon>Eukaryota</taxon>
        <taxon>Metazoa</taxon>
        <taxon>Ecdysozoa</taxon>
        <taxon>Arthropoda</taxon>
        <taxon>Hexapoda</taxon>
        <taxon>Insecta</taxon>
        <taxon>Pterygota</taxon>
        <taxon>Neoptera</taxon>
        <taxon>Endopterygota</taxon>
        <taxon>Diptera</taxon>
        <taxon>Brachycera</taxon>
        <taxon>Muscomorpha</taxon>
        <taxon>Tephritoidea</taxon>
        <taxon>Tephritidae</taxon>
        <taxon>Ceratitis</taxon>
        <taxon>Ceratitis</taxon>
    </lineage>
</organism>
<accession>A0A811UE69</accession>
<protein>
    <submittedName>
        <fullName evidence="2">(Mediterranean fruit fly) hypothetical protein</fullName>
    </submittedName>
</protein>
<reference evidence="2" key="1">
    <citation type="submission" date="2020-11" db="EMBL/GenBank/DDBJ databases">
        <authorList>
            <person name="Whitehead M."/>
        </authorList>
    </citation>
    <scope>NUCLEOTIDE SEQUENCE</scope>
    <source>
        <strain evidence="2">EGII</strain>
    </source>
</reference>
<evidence type="ECO:0000313" key="3">
    <source>
        <dbReference type="Proteomes" id="UP000606786"/>
    </source>
</evidence>
<name>A0A811UE69_CERCA</name>
<gene>
    <name evidence="2" type="ORF">CCAP1982_LOCUS5005</name>
</gene>
<feature type="non-terminal residue" evidence="2">
    <location>
        <position position="77"/>
    </location>
</feature>
<keyword evidence="1" id="KW-1133">Transmembrane helix</keyword>
<evidence type="ECO:0000256" key="1">
    <source>
        <dbReference type="SAM" id="Phobius"/>
    </source>
</evidence>
<feature type="transmembrane region" description="Helical" evidence="1">
    <location>
        <begin position="12"/>
        <end position="30"/>
    </location>
</feature>
<keyword evidence="3" id="KW-1185">Reference proteome</keyword>
<dbReference type="EMBL" id="CAJHJT010000001">
    <property type="protein sequence ID" value="CAD6996326.1"/>
    <property type="molecule type" value="Genomic_DNA"/>
</dbReference>
<keyword evidence="1" id="KW-0472">Membrane</keyword>
<dbReference type="AlphaFoldDB" id="A0A811UE69"/>
<comment type="caution">
    <text evidence="2">The sequence shown here is derived from an EMBL/GenBank/DDBJ whole genome shotgun (WGS) entry which is preliminary data.</text>
</comment>